<accession>A0ACD4D4E8</accession>
<reference evidence="1" key="1">
    <citation type="submission" date="2022-09" db="EMBL/GenBank/DDBJ databases">
        <title>Interaction between co-microsymbionts with complementary sets of symbiotic genes in legume-rhizobium systems.</title>
        <authorList>
            <person name="Safronova V."/>
            <person name="Sazanova A."/>
            <person name="Afonin A."/>
            <person name="Chirak E."/>
        </authorList>
    </citation>
    <scope>NUCLEOTIDE SEQUENCE</scope>
    <source>
        <strain evidence="1">A18/3m</strain>
    </source>
</reference>
<evidence type="ECO:0000313" key="1">
    <source>
        <dbReference type="EMBL" id="UXN60802.1"/>
    </source>
</evidence>
<proteinExistence type="predicted"/>
<gene>
    <name evidence="1" type="ORF">N8E88_30785</name>
</gene>
<protein>
    <submittedName>
        <fullName evidence="1">Response regulator</fullName>
    </submittedName>
</protein>
<dbReference type="EMBL" id="CP104973">
    <property type="protein sequence ID" value="UXN60802.1"/>
    <property type="molecule type" value="Genomic_DNA"/>
</dbReference>
<name>A0ACD4D4E8_9HYPH</name>
<sequence>MTTKHSLQDVLIVEDQHLMRLALVHELQAAIPASVVHAAATVDAALALIEANQFALILIDPGLPGYDPRSWVDRLKTISTIVERTPAAIHIVITGAESAQEWEEVRNLGVAGYIAKNSLKPGTMTAILQTIADHGCCVGLMHETSISPEVYHTVLSPREQELVQWMMQRPPDISRKAIYDQLGEHLNIDAASAERYYKRARAKLLKFGQLPNSL</sequence>
<evidence type="ECO:0000313" key="2">
    <source>
        <dbReference type="Proteomes" id="UP001061991"/>
    </source>
</evidence>
<organism evidence="1 2">
    <name type="scientific">Phyllobacterium zundukense</name>
    <dbReference type="NCBI Taxonomy" id="1867719"/>
    <lineage>
        <taxon>Bacteria</taxon>
        <taxon>Pseudomonadati</taxon>
        <taxon>Pseudomonadota</taxon>
        <taxon>Alphaproteobacteria</taxon>
        <taxon>Hyphomicrobiales</taxon>
        <taxon>Phyllobacteriaceae</taxon>
        <taxon>Phyllobacterium</taxon>
    </lineage>
</organism>
<dbReference type="Proteomes" id="UP001061991">
    <property type="component" value="Chromosome"/>
</dbReference>
<keyword evidence="2" id="KW-1185">Reference proteome</keyword>